<sequence>MSTCMRFPPKLSPSECVAPTDCLTLLKFTTVRVSPSRLQRPHWGRGERLSWSGFLFPRHRQTAKWATGVRILCRDGSYGKEGGGVTHLPSNSTLDNGYGKLGPF</sequence>
<dbReference type="GeneID" id="23864519"/>
<gene>
    <name evidence="1" type="ORF">TbgDal_X13220</name>
</gene>
<evidence type="ECO:0000313" key="2">
    <source>
        <dbReference type="Proteomes" id="UP000002316"/>
    </source>
</evidence>
<proteinExistence type="predicted"/>
<dbReference type="AlphaFoldDB" id="D0A4N1"/>
<accession>D0A4N1</accession>
<dbReference type="EMBL" id="FN554973">
    <property type="protein sequence ID" value="CBH16225.1"/>
    <property type="molecule type" value="Genomic_DNA"/>
</dbReference>
<organism evidence="1 2">
    <name type="scientific">Trypanosoma brucei gambiense (strain MHOM/CI/86/DAL972)</name>
    <dbReference type="NCBI Taxonomy" id="679716"/>
    <lineage>
        <taxon>Eukaryota</taxon>
        <taxon>Discoba</taxon>
        <taxon>Euglenozoa</taxon>
        <taxon>Kinetoplastea</taxon>
        <taxon>Metakinetoplastina</taxon>
        <taxon>Trypanosomatida</taxon>
        <taxon>Trypanosomatidae</taxon>
        <taxon>Trypanosoma</taxon>
    </lineage>
</organism>
<protein>
    <submittedName>
        <fullName evidence="1">Uncharacterized protein</fullName>
    </submittedName>
</protein>
<evidence type="ECO:0000313" key="1">
    <source>
        <dbReference type="EMBL" id="CBH16225.1"/>
    </source>
</evidence>
<reference evidence="2" key="1">
    <citation type="journal article" date="2010" name="PLoS Negl. Trop. Dis.">
        <title>The genome sequence of Trypanosoma brucei gambiense, causative agent of chronic human african trypanosomiasis.</title>
        <authorList>
            <person name="Jackson A.P."/>
            <person name="Sanders M."/>
            <person name="Berry A."/>
            <person name="McQuillan J."/>
            <person name="Aslett M.A."/>
            <person name="Quail M.A."/>
            <person name="Chukualim B."/>
            <person name="Capewell P."/>
            <person name="MacLeod A."/>
            <person name="Melville S.E."/>
            <person name="Gibson W."/>
            <person name="Barry J.D."/>
            <person name="Berriman M."/>
            <person name="Hertz-Fowler C."/>
        </authorList>
    </citation>
    <scope>NUCLEOTIDE SEQUENCE [LARGE SCALE GENOMIC DNA]</scope>
    <source>
        <strain evidence="2">MHOM/CI/86/DAL972</strain>
    </source>
</reference>
<dbReference type="KEGG" id="tbg:TbgDal_X13220"/>
<dbReference type="Proteomes" id="UP000002316">
    <property type="component" value="Chromosome 10"/>
</dbReference>
<name>D0A4N1_TRYB9</name>
<dbReference type="RefSeq" id="XP_011778489.1">
    <property type="nucleotide sequence ID" value="XM_011780187.1"/>
</dbReference>